<gene>
    <name evidence="1" type="ORF">GCM10017774_38070</name>
</gene>
<accession>A0ABQ3MEH2</accession>
<dbReference type="EMBL" id="BNAR01000005">
    <property type="protein sequence ID" value="GHH42183.1"/>
    <property type="molecule type" value="Genomic_DNA"/>
</dbReference>
<organism evidence="1 2">
    <name type="scientific">Lentzea cavernae</name>
    <dbReference type="NCBI Taxonomy" id="2020703"/>
    <lineage>
        <taxon>Bacteria</taxon>
        <taxon>Bacillati</taxon>
        <taxon>Actinomycetota</taxon>
        <taxon>Actinomycetes</taxon>
        <taxon>Pseudonocardiales</taxon>
        <taxon>Pseudonocardiaceae</taxon>
        <taxon>Lentzea</taxon>
    </lineage>
</organism>
<keyword evidence="2" id="KW-1185">Reference proteome</keyword>
<evidence type="ECO:0000313" key="2">
    <source>
        <dbReference type="Proteomes" id="UP000605568"/>
    </source>
</evidence>
<name>A0ABQ3MEH2_9PSEU</name>
<proteinExistence type="predicted"/>
<comment type="caution">
    <text evidence="1">The sequence shown here is derived from an EMBL/GenBank/DDBJ whole genome shotgun (WGS) entry which is preliminary data.</text>
</comment>
<protein>
    <submittedName>
        <fullName evidence="1">Uncharacterized protein</fullName>
    </submittedName>
</protein>
<evidence type="ECO:0000313" key="1">
    <source>
        <dbReference type="EMBL" id="GHH42183.1"/>
    </source>
</evidence>
<sequence length="314" mass="34991">MIRWYAAHAVEFLGDGESESLELLRIRLLAERHPEVAAVLMRRIATFRDSFYERVDAMLTAVLDVEHWRTVLQAKTGEGHDDRVDALGDLALYLALRWQTPTATALARSWFGSPSDTDAAMQVVRLLQPWLRLGDDWAQERTRAFDLLKLGAAALEQLRATDQTARYVHRCADVLVSEIYFASGAHTNGDEPARDPDPGFAREAFAALALLIGFKSPSTVHHAVGTLAHLAPVEPARALHLVQDYVKSGDAYTYDPMASDVVIELIKRYLAEFRDHLTSNADLLTAIHSLLDAFVRVGWPDGVALTYRLGDAFR</sequence>
<dbReference type="RefSeq" id="WP_191299273.1">
    <property type="nucleotide sequence ID" value="NZ_BNAR01000005.1"/>
</dbReference>
<reference evidence="2" key="1">
    <citation type="journal article" date="2019" name="Int. J. Syst. Evol. Microbiol.">
        <title>The Global Catalogue of Microorganisms (GCM) 10K type strain sequencing project: providing services to taxonomists for standard genome sequencing and annotation.</title>
        <authorList>
            <consortium name="The Broad Institute Genomics Platform"/>
            <consortium name="The Broad Institute Genome Sequencing Center for Infectious Disease"/>
            <person name="Wu L."/>
            <person name="Ma J."/>
        </authorList>
    </citation>
    <scope>NUCLEOTIDE SEQUENCE [LARGE SCALE GENOMIC DNA]</scope>
    <source>
        <strain evidence="2">CGMCC 4.7367</strain>
    </source>
</reference>
<dbReference type="Proteomes" id="UP000605568">
    <property type="component" value="Unassembled WGS sequence"/>
</dbReference>